<dbReference type="PANTHER" id="PTHR46268:SF6">
    <property type="entry name" value="UNIVERSAL STRESS PROTEIN UP12"/>
    <property type="match status" value="1"/>
</dbReference>
<feature type="domain" description="UspA" evidence="2">
    <location>
        <begin position="1"/>
        <end position="146"/>
    </location>
</feature>
<gene>
    <name evidence="3" type="ORF">HOP52_06410</name>
</gene>
<evidence type="ECO:0000256" key="1">
    <source>
        <dbReference type="ARBA" id="ARBA00008791"/>
    </source>
</evidence>
<organism evidence="3 4">
    <name type="scientific">Billgrantia campisalis</name>
    <dbReference type="NCBI Taxonomy" id="74661"/>
    <lineage>
        <taxon>Bacteria</taxon>
        <taxon>Pseudomonadati</taxon>
        <taxon>Pseudomonadota</taxon>
        <taxon>Gammaproteobacteria</taxon>
        <taxon>Oceanospirillales</taxon>
        <taxon>Halomonadaceae</taxon>
        <taxon>Billgrantia</taxon>
    </lineage>
</organism>
<comment type="similarity">
    <text evidence="1">Belongs to the universal stress protein A family.</text>
</comment>
<sequence>MFQSILVPIDGSQHAKTALSVACRLLSQPQGTLWLVHVPEPLVYETTLVWDIGPVTLETSQEEWERIGQRVLARAAETARAEGVSRIETDIVQGEPTRAILGEARRRGAEAIVMGSRGLSDLSGIVVGSVSHKVAHTADCAVITVRSAHAEADRDQD</sequence>
<comment type="caution">
    <text evidence="3">The sequence shown here is derived from an EMBL/GenBank/DDBJ whole genome shotgun (WGS) entry which is preliminary data.</text>
</comment>
<evidence type="ECO:0000313" key="4">
    <source>
        <dbReference type="Proteomes" id="UP000814385"/>
    </source>
</evidence>
<keyword evidence="4" id="KW-1185">Reference proteome</keyword>
<evidence type="ECO:0000313" key="3">
    <source>
        <dbReference type="EMBL" id="MCG6657398.1"/>
    </source>
</evidence>
<accession>A0ABS9P6L1</accession>
<dbReference type="RefSeq" id="WP_238976535.1">
    <property type="nucleotide sequence ID" value="NZ_JABFUC010000004.1"/>
</dbReference>
<protein>
    <submittedName>
        <fullName evidence="3">Universal stress protein</fullName>
    </submittedName>
</protein>
<dbReference type="InterPro" id="IPR006016">
    <property type="entry name" value="UspA"/>
</dbReference>
<reference evidence="3 4" key="1">
    <citation type="submission" date="2020-05" db="EMBL/GenBank/DDBJ databases">
        <title>Comparative genomic analysis of denitrifying bacteria from Halomonas genus.</title>
        <authorList>
            <person name="Wang L."/>
            <person name="Shao Z."/>
        </authorList>
    </citation>
    <scope>NUCLEOTIDE SEQUENCE [LARGE SCALE GENOMIC DNA]</scope>
    <source>
        <strain evidence="3 4">A4</strain>
    </source>
</reference>
<dbReference type="CDD" id="cd00293">
    <property type="entry name" value="USP-like"/>
    <property type="match status" value="1"/>
</dbReference>
<proteinExistence type="inferred from homology"/>
<dbReference type="InterPro" id="IPR014729">
    <property type="entry name" value="Rossmann-like_a/b/a_fold"/>
</dbReference>
<dbReference type="Proteomes" id="UP000814385">
    <property type="component" value="Unassembled WGS sequence"/>
</dbReference>
<dbReference type="Gene3D" id="3.40.50.620">
    <property type="entry name" value="HUPs"/>
    <property type="match status" value="1"/>
</dbReference>
<evidence type="ECO:0000259" key="2">
    <source>
        <dbReference type="Pfam" id="PF00582"/>
    </source>
</evidence>
<dbReference type="PRINTS" id="PR01438">
    <property type="entry name" value="UNVRSLSTRESS"/>
</dbReference>
<dbReference type="Pfam" id="PF00582">
    <property type="entry name" value="Usp"/>
    <property type="match status" value="1"/>
</dbReference>
<dbReference type="SUPFAM" id="SSF52402">
    <property type="entry name" value="Adenine nucleotide alpha hydrolases-like"/>
    <property type="match status" value="1"/>
</dbReference>
<name>A0ABS9P6L1_9GAMM</name>
<dbReference type="EMBL" id="JABFUC010000004">
    <property type="protein sequence ID" value="MCG6657398.1"/>
    <property type="molecule type" value="Genomic_DNA"/>
</dbReference>
<dbReference type="InterPro" id="IPR006015">
    <property type="entry name" value="Universal_stress_UspA"/>
</dbReference>
<dbReference type="PANTHER" id="PTHR46268">
    <property type="entry name" value="STRESS RESPONSE PROTEIN NHAX"/>
    <property type="match status" value="1"/>
</dbReference>